<reference evidence="16 17" key="1">
    <citation type="submission" date="2014-07" db="EMBL/GenBank/DDBJ databases">
        <authorList>
            <person name="Lee K."/>
            <person name="Lim J.Y."/>
            <person name="Hwang I."/>
        </authorList>
    </citation>
    <scope>NUCLEOTIDE SEQUENCE [LARGE SCALE GENOMIC DNA]</scope>
    <source>
        <strain evidence="16 17">KL28</strain>
    </source>
</reference>
<evidence type="ECO:0000313" key="16">
    <source>
        <dbReference type="EMBL" id="AIL61228.1"/>
    </source>
</evidence>
<sequence length="735" mass="81116">MQHRKHRLALVLHAVLAGGALALPATNALAEVRDHRYNLPATSLEDALNQFAQQAGITLPLDPTLLAGKQAPALNGEYEVQQALDRLLQNSGLKARQVDARIWALEPSNSSALNLDNMVITASQTEHSELTAPASVSVINREQLQQMQALDLAEAVAKVPGVSIAASSTYGRHKIKMRGLDSDYTLLLVNGRRINSRDALTSNYANDFDLSAIPLSAVERIEVIRGPMSSLYGADAMGGVINVILRRPGNEAEGSLSYSYQHTPSGEGGDVHNSSIYTAGPLIKDRLLGNLILDGSDQAAWKSSMTTDDRAHAREQRQNWALMSNLIWLIDDSQDLELDFSARNDQRDGVWNNSNVNFPRNQQEMDRYTFGLTHNAQMERANTRLRYYHEQVNLNDDSQLTTSLRGMVGDVRQRNQTIDGQVSGELDNHLLTAGAEYRHTVLEHNQNLNGDTTDFQRALYLQDEIGLGDLRLTLGGRLDDHKSFGSEFSPRAYAVYSLTDEWVVKGGVGKAFKAPSISQSDPSYAIAACRGRCVVAGNPDLKPETATSYEIGTLYQGEKLELGANLFYNDIKDMILADGWRRGHMPSVLTYYNVSSARTRGVELFSSAQLSDSLKLTANYTLTEAEDRDTGEELRQVPKHTGNADLNWQVSQRWQAQLGYQYIGSQVLRNTISNKDVDSAAYHLVNLGSQYQLTPQLSLNGGVKNLGDSDRDAAARDSDYIELSRTFYAGFTLAF</sequence>
<feature type="domain" description="Secretin/TonB short N-terminal" evidence="15">
    <location>
        <begin position="57"/>
        <end position="108"/>
    </location>
</feature>
<evidence type="ECO:0000256" key="2">
    <source>
        <dbReference type="ARBA" id="ARBA00022448"/>
    </source>
</evidence>
<evidence type="ECO:0000256" key="4">
    <source>
        <dbReference type="ARBA" id="ARBA00022496"/>
    </source>
</evidence>
<keyword evidence="6 14" id="KW-0732">Signal</keyword>
<keyword evidence="4" id="KW-0410">Iron transport</keyword>
<evidence type="ECO:0000256" key="5">
    <source>
        <dbReference type="ARBA" id="ARBA00022692"/>
    </source>
</evidence>
<dbReference type="SMART" id="SM00965">
    <property type="entry name" value="STN"/>
    <property type="match status" value="1"/>
</dbReference>
<dbReference type="Gene3D" id="2.40.170.20">
    <property type="entry name" value="TonB-dependent receptor, beta-barrel domain"/>
    <property type="match status" value="1"/>
</dbReference>
<accession>A0A077F6X7</accession>
<dbReference type="CDD" id="cd01347">
    <property type="entry name" value="ligand_gated_channel"/>
    <property type="match status" value="1"/>
</dbReference>
<dbReference type="Gene3D" id="3.55.50.30">
    <property type="match status" value="1"/>
</dbReference>
<keyword evidence="16" id="KW-0675">Receptor</keyword>
<dbReference type="Proteomes" id="UP000028931">
    <property type="component" value="Chromosome"/>
</dbReference>
<dbReference type="InterPro" id="IPR039426">
    <property type="entry name" value="TonB-dep_rcpt-like"/>
</dbReference>
<dbReference type="Gene3D" id="2.170.130.10">
    <property type="entry name" value="TonB-dependent receptor, plug domain"/>
    <property type="match status" value="1"/>
</dbReference>
<dbReference type="Pfam" id="PF00593">
    <property type="entry name" value="TonB_dep_Rec_b-barrel"/>
    <property type="match status" value="1"/>
</dbReference>
<evidence type="ECO:0000256" key="14">
    <source>
        <dbReference type="SAM" id="SignalP"/>
    </source>
</evidence>
<keyword evidence="8" id="KW-0406">Ion transport</keyword>
<dbReference type="PANTHER" id="PTHR30069">
    <property type="entry name" value="TONB-DEPENDENT OUTER MEMBRANE RECEPTOR"/>
    <property type="match status" value="1"/>
</dbReference>
<keyword evidence="10 12" id="KW-0472">Membrane</keyword>
<dbReference type="SUPFAM" id="SSF56935">
    <property type="entry name" value="Porins"/>
    <property type="match status" value="1"/>
</dbReference>
<comment type="subcellular location">
    <subcellularLocation>
        <location evidence="1 12">Cell outer membrane</location>
        <topology evidence="1 12">Multi-pass membrane protein</topology>
    </subcellularLocation>
</comment>
<evidence type="ECO:0000256" key="6">
    <source>
        <dbReference type="ARBA" id="ARBA00022729"/>
    </source>
</evidence>
<evidence type="ECO:0000256" key="13">
    <source>
        <dbReference type="RuleBase" id="RU003357"/>
    </source>
</evidence>
<gene>
    <name evidence="16" type="ORF">PSAKL28_20070</name>
</gene>
<dbReference type="Pfam" id="PF07660">
    <property type="entry name" value="STN"/>
    <property type="match status" value="1"/>
</dbReference>
<dbReference type="HOGENOM" id="CLU_008287_18_2_6"/>
<keyword evidence="2 12" id="KW-0813">Transport</keyword>
<keyword evidence="9 13" id="KW-0798">TonB box</keyword>
<evidence type="ECO:0000256" key="12">
    <source>
        <dbReference type="PROSITE-ProRule" id="PRU01360"/>
    </source>
</evidence>
<dbReference type="KEGG" id="palk:PSAKL28_20070"/>
<keyword evidence="7" id="KW-0408">Iron</keyword>
<evidence type="ECO:0000256" key="7">
    <source>
        <dbReference type="ARBA" id="ARBA00023004"/>
    </source>
</evidence>
<dbReference type="InterPro" id="IPR012910">
    <property type="entry name" value="Plug_dom"/>
</dbReference>
<evidence type="ECO:0000313" key="17">
    <source>
        <dbReference type="Proteomes" id="UP000028931"/>
    </source>
</evidence>
<dbReference type="InterPro" id="IPR036942">
    <property type="entry name" value="Beta-barrel_TonB_sf"/>
</dbReference>
<dbReference type="RefSeq" id="WP_084589082.1">
    <property type="nucleotide sequence ID" value="NZ_CP009048.1"/>
</dbReference>
<dbReference type="eggNOG" id="COG4771">
    <property type="taxonomic scope" value="Bacteria"/>
</dbReference>
<organism evidence="16 17">
    <name type="scientific">Pseudomonas alkylphenolica</name>
    <dbReference type="NCBI Taxonomy" id="237609"/>
    <lineage>
        <taxon>Bacteria</taxon>
        <taxon>Pseudomonadati</taxon>
        <taxon>Pseudomonadota</taxon>
        <taxon>Gammaproteobacteria</taxon>
        <taxon>Pseudomonadales</taxon>
        <taxon>Pseudomonadaceae</taxon>
        <taxon>Pseudomonas</taxon>
    </lineage>
</organism>
<dbReference type="OrthoDB" id="9764669at2"/>
<proteinExistence type="inferred from homology"/>
<dbReference type="PANTHER" id="PTHR30069:SF53">
    <property type="entry name" value="COLICIN I RECEPTOR-RELATED"/>
    <property type="match status" value="1"/>
</dbReference>
<dbReference type="GO" id="GO:0009279">
    <property type="term" value="C:cell outer membrane"/>
    <property type="evidence" value="ECO:0007669"/>
    <property type="project" value="UniProtKB-SubCell"/>
</dbReference>
<evidence type="ECO:0000256" key="1">
    <source>
        <dbReference type="ARBA" id="ARBA00004571"/>
    </source>
</evidence>
<name>A0A077F6X7_9PSED</name>
<keyword evidence="5 12" id="KW-0812">Transmembrane</keyword>
<evidence type="ECO:0000256" key="9">
    <source>
        <dbReference type="ARBA" id="ARBA00023077"/>
    </source>
</evidence>
<dbReference type="GO" id="GO:0015344">
    <property type="term" value="F:siderophore uptake transmembrane transporter activity"/>
    <property type="evidence" value="ECO:0007669"/>
    <property type="project" value="TreeGrafter"/>
</dbReference>
<feature type="signal peptide" evidence="14">
    <location>
        <begin position="1"/>
        <end position="30"/>
    </location>
</feature>
<dbReference type="PROSITE" id="PS52016">
    <property type="entry name" value="TONB_DEPENDENT_REC_3"/>
    <property type="match status" value="1"/>
</dbReference>
<dbReference type="Pfam" id="PF07715">
    <property type="entry name" value="Plug"/>
    <property type="match status" value="1"/>
</dbReference>
<keyword evidence="11 12" id="KW-0998">Cell outer membrane</keyword>
<protein>
    <submittedName>
        <fullName evidence="16">TonB-dependent siderophore receptor protein</fullName>
    </submittedName>
</protein>
<evidence type="ECO:0000256" key="11">
    <source>
        <dbReference type="ARBA" id="ARBA00023237"/>
    </source>
</evidence>
<evidence type="ECO:0000256" key="8">
    <source>
        <dbReference type="ARBA" id="ARBA00023065"/>
    </source>
</evidence>
<dbReference type="InterPro" id="IPR011662">
    <property type="entry name" value="Secretin/TonB_short_N"/>
</dbReference>
<comment type="similarity">
    <text evidence="12 13">Belongs to the TonB-dependent receptor family.</text>
</comment>
<keyword evidence="3 12" id="KW-1134">Transmembrane beta strand</keyword>
<evidence type="ECO:0000259" key="15">
    <source>
        <dbReference type="SMART" id="SM00965"/>
    </source>
</evidence>
<evidence type="ECO:0000256" key="3">
    <source>
        <dbReference type="ARBA" id="ARBA00022452"/>
    </source>
</evidence>
<dbReference type="GO" id="GO:0044718">
    <property type="term" value="P:siderophore transmembrane transport"/>
    <property type="evidence" value="ECO:0007669"/>
    <property type="project" value="TreeGrafter"/>
</dbReference>
<dbReference type="InterPro" id="IPR037066">
    <property type="entry name" value="Plug_dom_sf"/>
</dbReference>
<feature type="chain" id="PRO_5001718037" evidence="14">
    <location>
        <begin position="31"/>
        <end position="735"/>
    </location>
</feature>
<evidence type="ECO:0000256" key="10">
    <source>
        <dbReference type="ARBA" id="ARBA00023136"/>
    </source>
</evidence>
<dbReference type="AlphaFoldDB" id="A0A077F6X7"/>
<dbReference type="EMBL" id="CP009048">
    <property type="protein sequence ID" value="AIL61228.1"/>
    <property type="molecule type" value="Genomic_DNA"/>
</dbReference>
<dbReference type="InterPro" id="IPR000531">
    <property type="entry name" value="Beta-barrel_TonB"/>
</dbReference>